<feature type="chain" id="PRO_5036941143" evidence="1">
    <location>
        <begin position="21"/>
        <end position="235"/>
    </location>
</feature>
<name>A0A916DND4_9BACT</name>
<gene>
    <name evidence="2" type="ORF">AsAng_0005090</name>
</gene>
<feature type="signal peptide" evidence="1">
    <location>
        <begin position="1"/>
        <end position="20"/>
    </location>
</feature>
<organism evidence="2 3">
    <name type="scientific">Aureispira anguillae</name>
    <dbReference type="NCBI Taxonomy" id="2864201"/>
    <lineage>
        <taxon>Bacteria</taxon>
        <taxon>Pseudomonadati</taxon>
        <taxon>Bacteroidota</taxon>
        <taxon>Saprospiria</taxon>
        <taxon>Saprospirales</taxon>
        <taxon>Saprospiraceae</taxon>
        <taxon>Aureispira</taxon>
    </lineage>
</organism>
<evidence type="ECO:0000256" key="1">
    <source>
        <dbReference type="SAM" id="SignalP"/>
    </source>
</evidence>
<dbReference type="EMBL" id="AP026867">
    <property type="protein sequence ID" value="BDS09804.1"/>
    <property type="molecule type" value="Genomic_DNA"/>
</dbReference>
<evidence type="ECO:0000313" key="2">
    <source>
        <dbReference type="EMBL" id="BDS09804.1"/>
    </source>
</evidence>
<dbReference type="RefSeq" id="WP_264791164.1">
    <property type="nucleotide sequence ID" value="NZ_AP026867.1"/>
</dbReference>
<reference evidence="2" key="1">
    <citation type="submission" date="2022-09" db="EMBL/GenBank/DDBJ databases">
        <title>Aureispira anguillicida sp. nov., isolated from Leptocephalus of Japanese eel Anguilla japonica.</title>
        <authorList>
            <person name="Yuasa K."/>
            <person name="Mekata T."/>
            <person name="Ikunari K."/>
        </authorList>
    </citation>
    <scope>NUCLEOTIDE SEQUENCE</scope>
    <source>
        <strain evidence="2">EL160426</strain>
    </source>
</reference>
<sequence length="235" mass="26928">MKSILILVSISLFFTLDMRAQTGVYQYTSKANKEDIELNLRRDGVFFYTYNKEWTNCVTQGKWRPLGSGKVILTSDYQLGDYTIEEIEDPDQKAIRIIIQGKGKGQSPTTISTIFMNEDETASFEMDGEAVLAMLEERQKLTMSASLEVRDSLKNSDSPRYYKYEGKKEIKSITMVFDLRELTFEIKNPKANKITITTAFAPNAAYHYMNGVEFISDGKFIHEEGSSIKLKKQKR</sequence>
<proteinExistence type="predicted"/>
<dbReference type="KEGG" id="aup:AsAng_0005090"/>
<keyword evidence="1" id="KW-0732">Signal</keyword>
<keyword evidence="3" id="KW-1185">Reference proteome</keyword>
<accession>A0A916DND4</accession>
<dbReference type="AlphaFoldDB" id="A0A916DND4"/>
<dbReference type="Proteomes" id="UP001060919">
    <property type="component" value="Chromosome"/>
</dbReference>
<evidence type="ECO:0000313" key="3">
    <source>
        <dbReference type="Proteomes" id="UP001060919"/>
    </source>
</evidence>
<protein>
    <submittedName>
        <fullName evidence="2">Uncharacterized protein</fullName>
    </submittedName>
</protein>